<dbReference type="Proteomes" id="UP000636709">
    <property type="component" value="Unassembled WGS sequence"/>
</dbReference>
<name>A0A835E196_9POAL</name>
<gene>
    <name evidence="2" type="ORF">HU200_060829</name>
</gene>
<sequence>MSKEGKWKENLCPFGPLTDASLATEHVALHVQTFGVAFVEDPTDMPSPWLAGSSSSFACSPGPARQRHSGIVFLLDPRRSLFRLFLSRPNPRAAAGPAVFPFLSLSLADVWARSVSTFFKLSPWSERHTPPRRFLACKSELPPPSIAAPPQTLAEPSPRFEPSSAFSPLQPRRQGSCEGRELAEPISPLSLTSSRLHELAVATEPPLVVASFLASSQAPNHRKPSSLALVSPNSCELPVKRRRAPSSQVAGPPDLDPTVEIRSNLTPYRSAQSNVPFEGDQDQVYEEEQPQCFEEGNHVRHPFSSSLIPTFIGDALRHRCVLARQPCARLPPASPFCSTSSATSLLLSLVRRNKLEQPPAAD</sequence>
<evidence type="ECO:0000313" key="2">
    <source>
        <dbReference type="EMBL" id="KAF8656036.1"/>
    </source>
</evidence>
<evidence type="ECO:0000256" key="1">
    <source>
        <dbReference type="SAM" id="MobiDB-lite"/>
    </source>
</evidence>
<keyword evidence="3" id="KW-1185">Reference proteome</keyword>
<proteinExistence type="predicted"/>
<reference evidence="2" key="1">
    <citation type="submission" date="2020-07" db="EMBL/GenBank/DDBJ databases">
        <title>Genome sequence and genetic diversity analysis of an under-domesticated orphan crop, white fonio (Digitaria exilis).</title>
        <authorList>
            <person name="Bennetzen J.L."/>
            <person name="Chen S."/>
            <person name="Ma X."/>
            <person name="Wang X."/>
            <person name="Yssel A.E.J."/>
            <person name="Chaluvadi S.R."/>
            <person name="Johnson M."/>
            <person name="Gangashetty P."/>
            <person name="Hamidou F."/>
            <person name="Sanogo M.D."/>
            <person name="Zwaenepoel A."/>
            <person name="Wallace J."/>
            <person name="Van De Peer Y."/>
            <person name="Van Deynze A."/>
        </authorList>
    </citation>
    <scope>NUCLEOTIDE SEQUENCE</scope>
    <source>
        <tissue evidence="2">Leaves</tissue>
    </source>
</reference>
<dbReference type="AlphaFoldDB" id="A0A835E196"/>
<comment type="caution">
    <text evidence="2">The sequence shown here is derived from an EMBL/GenBank/DDBJ whole genome shotgun (WGS) entry which is preliminary data.</text>
</comment>
<organism evidence="2 3">
    <name type="scientific">Digitaria exilis</name>
    <dbReference type="NCBI Taxonomy" id="1010633"/>
    <lineage>
        <taxon>Eukaryota</taxon>
        <taxon>Viridiplantae</taxon>
        <taxon>Streptophyta</taxon>
        <taxon>Embryophyta</taxon>
        <taxon>Tracheophyta</taxon>
        <taxon>Spermatophyta</taxon>
        <taxon>Magnoliopsida</taxon>
        <taxon>Liliopsida</taxon>
        <taxon>Poales</taxon>
        <taxon>Poaceae</taxon>
        <taxon>PACMAD clade</taxon>
        <taxon>Panicoideae</taxon>
        <taxon>Panicodae</taxon>
        <taxon>Paniceae</taxon>
        <taxon>Anthephorinae</taxon>
        <taxon>Digitaria</taxon>
    </lineage>
</organism>
<feature type="region of interest" description="Disordered" evidence="1">
    <location>
        <begin position="145"/>
        <end position="180"/>
    </location>
</feature>
<evidence type="ECO:0000313" key="3">
    <source>
        <dbReference type="Proteomes" id="UP000636709"/>
    </source>
</evidence>
<protein>
    <submittedName>
        <fullName evidence="2">Uncharacterized protein</fullName>
    </submittedName>
</protein>
<dbReference type="EMBL" id="JACEFO010002572">
    <property type="protein sequence ID" value="KAF8656036.1"/>
    <property type="molecule type" value="Genomic_DNA"/>
</dbReference>
<accession>A0A835E196</accession>